<feature type="transmembrane region" description="Helical" evidence="6">
    <location>
        <begin position="40"/>
        <end position="58"/>
    </location>
</feature>
<keyword evidence="5 6" id="KW-0472">Membrane</keyword>
<feature type="domain" description="GtrA/DPMS transmembrane" evidence="7">
    <location>
        <begin position="13"/>
        <end position="129"/>
    </location>
</feature>
<evidence type="ECO:0000256" key="1">
    <source>
        <dbReference type="ARBA" id="ARBA00004141"/>
    </source>
</evidence>
<accession>A0A0D7X2T9</accession>
<dbReference type="PANTHER" id="PTHR38459:SF1">
    <property type="entry name" value="PROPHAGE BACTOPRENOL-LINKED GLUCOSE TRANSLOCASE HOMOLOG"/>
    <property type="match status" value="1"/>
</dbReference>
<evidence type="ECO:0000259" key="7">
    <source>
        <dbReference type="Pfam" id="PF04138"/>
    </source>
</evidence>
<evidence type="ECO:0000256" key="6">
    <source>
        <dbReference type="SAM" id="Phobius"/>
    </source>
</evidence>
<dbReference type="Pfam" id="PF04138">
    <property type="entry name" value="GtrA_DPMS_TM"/>
    <property type="match status" value="1"/>
</dbReference>
<comment type="caution">
    <text evidence="8">The sequence shown here is derived from an EMBL/GenBank/DDBJ whole genome shotgun (WGS) entry which is preliminary data.</text>
</comment>
<dbReference type="InterPro" id="IPR007267">
    <property type="entry name" value="GtrA_DPMS_TM"/>
</dbReference>
<evidence type="ECO:0000313" key="8">
    <source>
        <dbReference type="EMBL" id="KJD45268.1"/>
    </source>
</evidence>
<comment type="subcellular location">
    <subcellularLocation>
        <location evidence="1">Membrane</location>
        <topology evidence="1">Multi-pass membrane protein</topology>
    </subcellularLocation>
</comment>
<evidence type="ECO:0000256" key="3">
    <source>
        <dbReference type="ARBA" id="ARBA00022692"/>
    </source>
</evidence>
<dbReference type="PANTHER" id="PTHR38459">
    <property type="entry name" value="PROPHAGE BACTOPRENOL-LINKED GLUCOSE TRANSLOCASE HOMOLOG"/>
    <property type="match status" value="1"/>
</dbReference>
<proteinExistence type="inferred from homology"/>
<evidence type="ECO:0000256" key="4">
    <source>
        <dbReference type="ARBA" id="ARBA00022989"/>
    </source>
</evidence>
<organism evidence="8 9">
    <name type="scientific">Paenibacillus terrae</name>
    <dbReference type="NCBI Taxonomy" id="159743"/>
    <lineage>
        <taxon>Bacteria</taxon>
        <taxon>Bacillati</taxon>
        <taxon>Bacillota</taxon>
        <taxon>Bacilli</taxon>
        <taxon>Bacillales</taxon>
        <taxon>Paenibacillaceae</taxon>
        <taxon>Paenibacillus</taxon>
    </lineage>
</organism>
<keyword evidence="9" id="KW-1185">Reference proteome</keyword>
<dbReference type="GO" id="GO:0005886">
    <property type="term" value="C:plasma membrane"/>
    <property type="evidence" value="ECO:0007669"/>
    <property type="project" value="TreeGrafter"/>
</dbReference>
<dbReference type="RefSeq" id="WP_044646489.1">
    <property type="nucleotide sequence ID" value="NZ_JTHP01000022.1"/>
</dbReference>
<sequence length="140" mass="15462">MKSRMAQILPMIRFGMVGLVNTGVDYIIFMLLVWAGVPVVLSQIISYSCGTANSYILNSKWTFNKQPAPDTHKRQLPKFIVINLIVLGLTSLLLQMLHSGTGLPLAVCKLIATASGMIINYIGSRYWVFGSPSRKESESL</sequence>
<feature type="transmembrane region" description="Helical" evidence="6">
    <location>
        <begin position="103"/>
        <end position="123"/>
    </location>
</feature>
<name>A0A0D7X2T9_9BACL</name>
<evidence type="ECO:0000256" key="2">
    <source>
        <dbReference type="ARBA" id="ARBA00009399"/>
    </source>
</evidence>
<dbReference type="InterPro" id="IPR051401">
    <property type="entry name" value="GtrA_CellWall_Glycosyl"/>
</dbReference>
<protein>
    <submittedName>
        <fullName evidence="8">Sugar translocase</fullName>
    </submittedName>
</protein>
<gene>
    <name evidence="8" type="ORF">QD47_12760</name>
</gene>
<dbReference type="PATRIC" id="fig|159743.3.peg.2839"/>
<feature type="transmembrane region" description="Helical" evidence="6">
    <location>
        <begin position="79"/>
        <end position="97"/>
    </location>
</feature>
<dbReference type="AlphaFoldDB" id="A0A0D7X2T9"/>
<evidence type="ECO:0000313" key="9">
    <source>
        <dbReference type="Proteomes" id="UP000032534"/>
    </source>
</evidence>
<comment type="similarity">
    <text evidence="2">Belongs to the GtrA family.</text>
</comment>
<dbReference type="Proteomes" id="UP000032534">
    <property type="component" value="Unassembled WGS sequence"/>
</dbReference>
<keyword evidence="4 6" id="KW-1133">Transmembrane helix</keyword>
<dbReference type="GO" id="GO:0000271">
    <property type="term" value="P:polysaccharide biosynthetic process"/>
    <property type="evidence" value="ECO:0007669"/>
    <property type="project" value="InterPro"/>
</dbReference>
<feature type="transmembrane region" description="Helical" evidence="6">
    <location>
        <begin position="12"/>
        <end position="34"/>
    </location>
</feature>
<dbReference type="EMBL" id="JTHP01000022">
    <property type="protein sequence ID" value="KJD45268.1"/>
    <property type="molecule type" value="Genomic_DNA"/>
</dbReference>
<keyword evidence="3 6" id="KW-0812">Transmembrane</keyword>
<reference evidence="8 9" key="1">
    <citation type="submission" date="2014-11" db="EMBL/GenBank/DDBJ databases">
        <title>Draft Genome Sequences of Paenibacillus polymyxa NRRL B-30509 and Paenibacillus terrae NRRL B-30644, Strains from a Poultry Environment that Produce Tridecaptin A and Paenicidins.</title>
        <authorList>
            <person name="van Belkum M.J."/>
            <person name="Lohans C.T."/>
            <person name="Vederas J.C."/>
        </authorList>
    </citation>
    <scope>NUCLEOTIDE SEQUENCE [LARGE SCALE GENOMIC DNA]</scope>
    <source>
        <strain evidence="8 9">NRRL B-30644</strain>
    </source>
</reference>
<dbReference type="OrthoDB" id="9812049at2"/>
<evidence type="ECO:0000256" key="5">
    <source>
        <dbReference type="ARBA" id="ARBA00023136"/>
    </source>
</evidence>